<protein>
    <submittedName>
        <fullName evidence="3">Ig-like domain-containing protein</fullName>
    </submittedName>
</protein>
<dbReference type="RefSeq" id="WP_375517605.1">
    <property type="nucleotide sequence ID" value="NZ_JBHILI010000011.1"/>
</dbReference>
<feature type="domain" description="SbsA Ig-like" evidence="2">
    <location>
        <begin position="80"/>
        <end position="184"/>
    </location>
</feature>
<evidence type="ECO:0000313" key="3">
    <source>
        <dbReference type="EMBL" id="MFB5738248.1"/>
    </source>
</evidence>
<dbReference type="EMBL" id="JBHILJ010000012">
    <property type="protein sequence ID" value="MFB5738248.1"/>
    <property type="molecule type" value="Genomic_DNA"/>
</dbReference>
<dbReference type="PROSITE" id="PS51257">
    <property type="entry name" value="PROKAR_LIPOPROTEIN"/>
    <property type="match status" value="1"/>
</dbReference>
<gene>
    <name evidence="3" type="ORF">ACE5IX_17145</name>
</gene>
<dbReference type="InterPro" id="IPR032812">
    <property type="entry name" value="SbsA_Ig"/>
</dbReference>
<evidence type="ECO:0000256" key="1">
    <source>
        <dbReference type="ARBA" id="ARBA00022729"/>
    </source>
</evidence>
<keyword evidence="4" id="KW-1185">Reference proteome</keyword>
<reference evidence="3 4" key="1">
    <citation type="submission" date="2024-09" db="EMBL/GenBank/DDBJ databases">
        <title>Taxonomic and Genotyping Characterization of Leptospira Strains isolated from Multiple Sources in Colombia highlights the importance of intermediate species.</title>
        <authorList>
            <person name="Torres Higuera L."/>
            <person name="Rojas Tapias D."/>
            <person name="Jimenez Velasquez S."/>
            <person name="Renjifo Ibanez C."/>
        </authorList>
    </citation>
    <scope>NUCLEOTIDE SEQUENCE [LARGE SCALE GENOMIC DNA]</scope>
    <source>
        <strain evidence="3 4">Lep080</strain>
    </source>
</reference>
<proteinExistence type="predicted"/>
<dbReference type="Proteomes" id="UP001580391">
    <property type="component" value="Unassembled WGS sequence"/>
</dbReference>
<comment type="caution">
    <text evidence="3">The sequence shown here is derived from an EMBL/GenBank/DDBJ whole genome shotgun (WGS) entry which is preliminary data.</text>
</comment>
<evidence type="ECO:0000259" key="2">
    <source>
        <dbReference type="Pfam" id="PF13205"/>
    </source>
</evidence>
<evidence type="ECO:0000313" key="4">
    <source>
        <dbReference type="Proteomes" id="UP001580391"/>
    </source>
</evidence>
<organism evidence="3 4">
    <name type="scientific">Leptospira wolffii</name>
    <dbReference type="NCBI Taxonomy" id="409998"/>
    <lineage>
        <taxon>Bacteria</taxon>
        <taxon>Pseudomonadati</taxon>
        <taxon>Spirochaetota</taxon>
        <taxon>Spirochaetia</taxon>
        <taxon>Leptospirales</taxon>
        <taxon>Leptospiraceae</taxon>
        <taxon>Leptospira</taxon>
    </lineage>
</organism>
<accession>A0ABV5BSG5</accession>
<keyword evidence="1" id="KW-0732">Signal</keyword>
<sequence>MRSFLTILAVMFFAFGCAEKSGSLSDSIFSALGIPTDNGGSMPANASLTPYKDTDQPATLPVDFGNGGPQAILNLATYDSVDRYKSLEIVFSEPMNQSTVRPNFSLKKKSGGSWVALPGPTNIGVEDNTSNNRGGSFYWKSGGRLVFDPYRELEPSTTYQLSLTASAQGLEGGNLTPYTIEFTTEPDYLVNVTLNGTALGTGMTTVTNGKLPDITFIDSNVGTASNIALNLTASLSSDISASNISSIKLKHMGNNMGVTGEYTVCSSTGAPTCSSVSGTSLLTNFNLNTQVGTPAMGGGPSEDQRGLKAFNGGNSYLFEITTTSGKVFRRPFGFNYGKVNNKPYDALVNAAATVADQAQTLKLFAQVLERLTKNDYKVSSKSFWDFSNLPPQSTKRTAYCVDYANITYIRNYGDAQDNVPGYNPATDKPDGYCGGAGDQPGGFVTDTISAKVLGLITVSSIFDVDAYITSVQIDPTVTVSSTAYQNISATLGVNANNDLGVTLGGRKVVIGMSMIARNRSALKALGLGPDAGSKFYYTTTAELNYSDSSKTIRNATAHADASVDANGNVVVKINEAKGAFDTSAWANNLKVNTPVRQSYDATGGTPDWLIDIILPLVEGELVSKLTAQLTPKITKAMLSDFIEGIAPTALNAVVNSLYNPGLDVTLPSYLPAPLANFPLSLKLKFQTDVVPKLNGSNKGLVGSATVGLIAKNPIATTNNCALGNTNYHCHKTGTGLLGSDAAAGSTKGGYVSGRPVAVPDNQGLTSTYAFNNSAANPGLLLTLTADTVSQAAYSLWQNGTLNLTLNKPFIDTIKAYAGDDPLFQLTQELVKVGTLLNVVAPGRNTLVGLDPANSSQLIQNVNSTDDVDIDIWAIHAPNGKLKFVGSAAQIPTLEVNFTELQLSIYGRRPNNSRYLLSTVRISLKGDGNFRFIPFDNSKSGNPAYNNLNALSLVIKKEETNMQYTMDILEGAQYNPFGLDPKGIFQVVDPLVRSLIIPLVNNVLRQIPLPSQLSVAAITNNAGAANSCYLKATTDALKIFSTTIPANEPYPYIFGGLQFQGAYATNPGNAIVCN</sequence>
<dbReference type="Pfam" id="PF13205">
    <property type="entry name" value="Big_5"/>
    <property type="match status" value="1"/>
</dbReference>
<name>A0ABV5BSG5_9LEPT</name>